<gene>
    <name evidence="1" type="ORF">LZ495_21800</name>
</gene>
<evidence type="ECO:0000313" key="2">
    <source>
        <dbReference type="Proteomes" id="UP001165378"/>
    </source>
</evidence>
<keyword evidence="2" id="KW-1185">Reference proteome</keyword>
<accession>A0AA41Q270</accession>
<reference evidence="1" key="1">
    <citation type="submission" date="2022-01" db="EMBL/GenBank/DDBJ databases">
        <title>Genome-Based Taxonomic Classification of the Phylum Actinobacteria.</title>
        <authorList>
            <person name="Gao Y."/>
        </authorList>
    </citation>
    <scope>NUCLEOTIDE SEQUENCE</scope>
    <source>
        <strain evidence="1">KLBMP 8922</strain>
    </source>
</reference>
<dbReference type="AlphaFoldDB" id="A0AA41Q270"/>
<dbReference type="RefSeq" id="WP_235054447.1">
    <property type="nucleotide sequence ID" value="NZ_JAKFHA010000013.1"/>
</dbReference>
<proteinExistence type="predicted"/>
<sequence>MPTPTPRPVPPPVDESYLRRAAEEATRRWVEDTERALPARWDGPQVLLQAFGNIATDDRRVWWREQVRAYAREHTHRFREAGRAALHALADQTYARLRDATPRPTERELSRRTPEILRMLADTVGSTAIGRELTALALEIDAAAVERAVRSSVLDDLRTARLAELGHITPALSAPLARIDEIEAEVRSSLSLRNTLLPLLAADFAARDAARRTMNGGHRAADESDRALRASMGAGLEEQHQAMAAPLAAARSSAVATVADMPRLTAAIEGNIRAFKDRFVKWDLVGHPIFEQAVHTYGAPAVRALLTLSLDTTVSLFRLMSRNVGIWPAFLACWPAGTSEAELAWAFAKLMDVPDAAAFLADIRKRKADKPGYVAGPGTWP</sequence>
<name>A0AA41Q270_9ACTN</name>
<dbReference type="EMBL" id="JAKFHA010000013">
    <property type="protein sequence ID" value="MCF2529837.1"/>
    <property type="molecule type" value="Genomic_DNA"/>
</dbReference>
<evidence type="ECO:0000313" key="1">
    <source>
        <dbReference type="EMBL" id="MCF2529837.1"/>
    </source>
</evidence>
<comment type="caution">
    <text evidence="1">The sequence shown here is derived from an EMBL/GenBank/DDBJ whole genome shotgun (WGS) entry which is preliminary data.</text>
</comment>
<dbReference type="Proteomes" id="UP001165378">
    <property type="component" value="Unassembled WGS sequence"/>
</dbReference>
<organism evidence="1 2">
    <name type="scientific">Yinghuangia soli</name>
    <dbReference type="NCBI Taxonomy" id="2908204"/>
    <lineage>
        <taxon>Bacteria</taxon>
        <taxon>Bacillati</taxon>
        <taxon>Actinomycetota</taxon>
        <taxon>Actinomycetes</taxon>
        <taxon>Kitasatosporales</taxon>
        <taxon>Streptomycetaceae</taxon>
        <taxon>Yinghuangia</taxon>
    </lineage>
</organism>
<protein>
    <submittedName>
        <fullName evidence="1">Uncharacterized protein</fullName>
    </submittedName>
</protein>